<dbReference type="InterPro" id="IPR025697">
    <property type="entry name" value="CLU_dom"/>
</dbReference>
<reference evidence="3 4" key="1">
    <citation type="submission" date="2019-01" db="EMBL/GenBank/DDBJ databases">
        <title>Sequencing of cultivated peanut Arachis hypogaea provides insights into genome evolution and oil improvement.</title>
        <authorList>
            <person name="Chen X."/>
        </authorList>
    </citation>
    <scope>NUCLEOTIDE SEQUENCE [LARGE SCALE GENOMIC DNA]</scope>
    <source>
        <strain evidence="4">cv. Fuhuasheng</strain>
        <tissue evidence="3">Leaves</tissue>
    </source>
</reference>
<comment type="caution">
    <text evidence="3">The sequence shown here is derived from an EMBL/GenBank/DDBJ whole genome shotgun (WGS) entry which is preliminary data.</text>
</comment>
<dbReference type="GO" id="GO:0003723">
    <property type="term" value="F:RNA binding"/>
    <property type="evidence" value="ECO:0007669"/>
    <property type="project" value="InterPro"/>
</dbReference>
<organism evidence="3 4">
    <name type="scientific">Arachis hypogaea</name>
    <name type="common">Peanut</name>
    <dbReference type="NCBI Taxonomy" id="3818"/>
    <lineage>
        <taxon>Eukaryota</taxon>
        <taxon>Viridiplantae</taxon>
        <taxon>Streptophyta</taxon>
        <taxon>Embryophyta</taxon>
        <taxon>Tracheophyta</taxon>
        <taxon>Spermatophyta</taxon>
        <taxon>Magnoliopsida</taxon>
        <taxon>eudicotyledons</taxon>
        <taxon>Gunneridae</taxon>
        <taxon>Pentapetalae</taxon>
        <taxon>rosids</taxon>
        <taxon>fabids</taxon>
        <taxon>Fabales</taxon>
        <taxon>Fabaceae</taxon>
        <taxon>Papilionoideae</taxon>
        <taxon>50 kb inversion clade</taxon>
        <taxon>dalbergioids sensu lato</taxon>
        <taxon>Dalbergieae</taxon>
        <taxon>Pterocarpus clade</taxon>
        <taxon>Arachis</taxon>
    </lineage>
</organism>
<evidence type="ECO:0000259" key="2">
    <source>
        <dbReference type="PROSITE" id="PS51823"/>
    </source>
</evidence>
<evidence type="ECO:0000313" key="4">
    <source>
        <dbReference type="Proteomes" id="UP000289738"/>
    </source>
</evidence>
<dbReference type="SUPFAM" id="SSF101690">
    <property type="entry name" value="PAZ domain"/>
    <property type="match status" value="1"/>
</dbReference>
<dbReference type="Gene3D" id="3.40.50.2300">
    <property type="match status" value="1"/>
</dbReference>
<dbReference type="Proteomes" id="UP000289738">
    <property type="component" value="Chromosome B09"/>
</dbReference>
<dbReference type="Pfam" id="PF02170">
    <property type="entry name" value="PAZ"/>
    <property type="match status" value="1"/>
</dbReference>
<dbReference type="InterPro" id="IPR032472">
    <property type="entry name" value="ArgoL2"/>
</dbReference>
<dbReference type="AlphaFoldDB" id="A0A444XR98"/>
<dbReference type="PROSITE" id="PS50821">
    <property type="entry name" value="PAZ"/>
    <property type="match status" value="1"/>
</dbReference>
<feature type="domain" description="PAZ" evidence="1">
    <location>
        <begin position="1"/>
        <end position="44"/>
    </location>
</feature>
<feature type="domain" description="Clu" evidence="2">
    <location>
        <begin position="169"/>
        <end position="276"/>
    </location>
</feature>
<dbReference type="InterPro" id="IPR003100">
    <property type="entry name" value="PAZ_dom"/>
</dbReference>
<dbReference type="Gene3D" id="2.170.260.10">
    <property type="entry name" value="paz domain"/>
    <property type="match status" value="1"/>
</dbReference>
<sequence>MKSVVEYFQEMYGFTIQYTHLPCLQVGNQNKANYLPMEACKIVEGQRYTKRLNEKQITALLKVTCQRPRDRKNDILRTVQHNSYNKDPYAKEFGLKISEKLASVEARILPAPWLKYHESGKEKNCLPQVGQWNMMNKFGNLSYGFQANTWLVPPFIAKSPSNFVALPAEDESWGGNGGGQGRNGEYELRQWALDFVVLASLSCKTEEERVVRDRKAFLLHSRFVDILIFMAIKAIKHVMKSNIKNESNSPSSILHEERIGDLSGVVKCDIRNGNRV</sequence>
<dbReference type="PANTHER" id="PTHR22891">
    <property type="entry name" value="EUKARYOTIC TRANSLATION INITIATION FACTOR 2C"/>
    <property type="match status" value="1"/>
</dbReference>
<dbReference type="EMBL" id="SDMP01000019">
    <property type="protein sequence ID" value="RYQ92044.1"/>
    <property type="molecule type" value="Genomic_DNA"/>
</dbReference>
<dbReference type="CDD" id="cd02846">
    <property type="entry name" value="PAZ_argonaute_like"/>
    <property type="match status" value="1"/>
</dbReference>
<name>A0A444XR98_ARAHY</name>
<proteinExistence type="predicted"/>
<dbReference type="PROSITE" id="PS51823">
    <property type="entry name" value="CLU"/>
    <property type="match status" value="1"/>
</dbReference>
<evidence type="ECO:0000313" key="3">
    <source>
        <dbReference type="EMBL" id="RYQ92044.1"/>
    </source>
</evidence>
<evidence type="ECO:0008006" key="5">
    <source>
        <dbReference type="Google" id="ProtNLM"/>
    </source>
</evidence>
<evidence type="ECO:0000259" key="1">
    <source>
        <dbReference type="PROSITE" id="PS50821"/>
    </source>
</evidence>
<accession>A0A444XR98</accession>
<dbReference type="STRING" id="3818.A0A444XR98"/>
<protein>
    <recommendedName>
        <fullName evidence="5">PAZ domain-containing protein</fullName>
    </recommendedName>
</protein>
<dbReference type="Pfam" id="PF16488">
    <property type="entry name" value="ArgoL2"/>
    <property type="match status" value="1"/>
</dbReference>
<keyword evidence="4" id="KW-1185">Reference proteome</keyword>
<dbReference type="InterPro" id="IPR036085">
    <property type="entry name" value="PAZ_dom_sf"/>
</dbReference>
<gene>
    <name evidence="3" type="ORF">Ahy_B09g098147</name>
</gene>